<reference evidence="2 3" key="1">
    <citation type="submission" date="2013-11" db="EMBL/GenBank/DDBJ databases">
        <title>Genome sequencing of Stegodyphus mimosarum.</title>
        <authorList>
            <person name="Bechsgaard J."/>
        </authorList>
    </citation>
    <scope>NUCLEOTIDE SEQUENCE [LARGE SCALE GENOMIC DNA]</scope>
</reference>
<evidence type="ECO:0000313" key="2">
    <source>
        <dbReference type="EMBL" id="KFM75200.1"/>
    </source>
</evidence>
<dbReference type="EMBL" id="KK119261">
    <property type="protein sequence ID" value="KFM75200.1"/>
    <property type="molecule type" value="Genomic_DNA"/>
</dbReference>
<dbReference type="AlphaFoldDB" id="A0A087UCW1"/>
<accession>A0A087UCW1</accession>
<name>A0A087UCW1_STEMI</name>
<sequence>MYCILVLLVTAAIFVDASDTTLDSVLEEMKSPLKIRSEPISETADHSSEGFGQDMNYISGGIRKVNPTSVKDSNEIPFDFSSEVIPDPAMYREDLCKRTLLAKTERSCLDEFERSIAESQSITDDRKRTRKICCIIVDYEKCSFRGYEKANCRVDKDKVRDNTEAAAPFMTFFLKPHACTIFRGQCHTLSSSSVITFSWIALLPLGLMLM</sequence>
<proteinExistence type="predicted"/>
<evidence type="ECO:0000256" key="1">
    <source>
        <dbReference type="SAM" id="SignalP"/>
    </source>
</evidence>
<keyword evidence="3" id="KW-1185">Reference proteome</keyword>
<feature type="non-terminal residue" evidence="2">
    <location>
        <position position="210"/>
    </location>
</feature>
<feature type="signal peptide" evidence="1">
    <location>
        <begin position="1"/>
        <end position="17"/>
    </location>
</feature>
<keyword evidence="1" id="KW-0732">Signal</keyword>
<evidence type="ECO:0000313" key="3">
    <source>
        <dbReference type="Proteomes" id="UP000054359"/>
    </source>
</evidence>
<organism evidence="2 3">
    <name type="scientific">Stegodyphus mimosarum</name>
    <name type="common">African social velvet spider</name>
    <dbReference type="NCBI Taxonomy" id="407821"/>
    <lineage>
        <taxon>Eukaryota</taxon>
        <taxon>Metazoa</taxon>
        <taxon>Ecdysozoa</taxon>
        <taxon>Arthropoda</taxon>
        <taxon>Chelicerata</taxon>
        <taxon>Arachnida</taxon>
        <taxon>Araneae</taxon>
        <taxon>Araneomorphae</taxon>
        <taxon>Entelegynae</taxon>
        <taxon>Eresoidea</taxon>
        <taxon>Eresidae</taxon>
        <taxon>Stegodyphus</taxon>
    </lineage>
</organism>
<dbReference type="OrthoDB" id="10339904at2759"/>
<protein>
    <submittedName>
        <fullName evidence="2">Uncharacterized protein</fullName>
    </submittedName>
</protein>
<gene>
    <name evidence="2" type="ORF">X975_05329</name>
</gene>
<feature type="chain" id="PRO_5001830401" evidence="1">
    <location>
        <begin position="18"/>
        <end position="210"/>
    </location>
</feature>
<dbReference type="Proteomes" id="UP000054359">
    <property type="component" value="Unassembled WGS sequence"/>
</dbReference>